<dbReference type="STRING" id="1423748.FC37_GL001087"/>
<accession>A0A0R1NW73</accession>
<comment type="caution">
    <text evidence="2">The sequence shown here is derived from an EMBL/GenBank/DDBJ whole genome shotgun (WGS) entry which is preliminary data.</text>
</comment>
<evidence type="ECO:0000313" key="3">
    <source>
        <dbReference type="Proteomes" id="UP000051311"/>
    </source>
</evidence>
<name>A0A0R1NW73_9LACO</name>
<reference evidence="2 3" key="1">
    <citation type="journal article" date="2015" name="Genome Announc.">
        <title>Expanding the biotechnology potential of lactobacilli through comparative genomics of 213 strains and associated genera.</title>
        <authorList>
            <person name="Sun Z."/>
            <person name="Harris H.M."/>
            <person name="McCann A."/>
            <person name="Guo C."/>
            <person name="Argimon S."/>
            <person name="Zhang W."/>
            <person name="Yang X."/>
            <person name="Jeffery I.B."/>
            <person name="Cooney J.C."/>
            <person name="Kagawa T.F."/>
            <person name="Liu W."/>
            <person name="Song Y."/>
            <person name="Salvetti E."/>
            <person name="Wrobel A."/>
            <person name="Rasinkangas P."/>
            <person name="Parkhill J."/>
            <person name="Rea M.C."/>
            <person name="O'Sullivan O."/>
            <person name="Ritari J."/>
            <person name="Douillard F.P."/>
            <person name="Paul Ross R."/>
            <person name="Yang R."/>
            <person name="Briner A.E."/>
            <person name="Felis G.E."/>
            <person name="de Vos W.M."/>
            <person name="Barrangou R."/>
            <person name="Klaenhammer T.R."/>
            <person name="Caufield P.W."/>
            <person name="Cui Y."/>
            <person name="Zhang H."/>
            <person name="O'Toole P.W."/>
        </authorList>
    </citation>
    <scope>NUCLEOTIDE SEQUENCE [LARGE SCALE GENOMIC DNA]</scope>
    <source>
        <strain evidence="2 3">DSM 10532</strain>
    </source>
</reference>
<feature type="transmembrane region" description="Helical" evidence="1">
    <location>
        <begin position="16"/>
        <end position="38"/>
    </location>
</feature>
<dbReference type="EMBL" id="AZEL01000041">
    <property type="protein sequence ID" value="KRL21970.1"/>
    <property type="molecule type" value="Genomic_DNA"/>
</dbReference>
<sequence>MTAFILGYEGNKAINIPGMVVGFIFIVLLVYTWLYSFFENSKNKYLLKLPYRTQIKVSKPVLIAKWRIFEIYRLKSEFQSYSVLVFSRKKNKHR</sequence>
<protein>
    <submittedName>
        <fullName evidence="2">Uncharacterized protein</fullName>
    </submittedName>
</protein>
<evidence type="ECO:0000313" key="2">
    <source>
        <dbReference type="EMBL" id="KRL21970.1"/>
    </source>
</evidence>
<organism evidence="2 3">
    <name type="scientific">Lactobacillus gallinarum DSM 10532 = JCM 2011</name>
    <dbReference type="NCBI Taxonomy" id="1423748"/>
    <lineage>
        <taxon>Bacteria</taxon>
        <taxon>Bacillati</taxon>
        <taxon>Bacillota</taxon>
        <taxon>Bacilli</taxon>
        <taxon>Lactobacillales</taxon>
        <taxon>Lactobacillaceae</taxon>
        <taxon>Lactobacillus</taxon>
    </lineage>
</organism>
<gene>
    <name evidence="2" type="ORF">FC37_GL001087</name>
</gene>
<dbReference type="Proteomes" id="UP000051311">
    <property type="component" value="Unassembled WGS sequence"/>
</dbReference>
<keyword evidence="1" id="KW-0472">Membrane</keyword>
<keyword evidence="1" id="KW-1133">Transmembrane helix</keyword>
<dbReference type="eggNOG" id="ENOG5030AME">
    <property type="taxonomic scope" value="Bacteria"/>
</dbReference>
<proteinExistence type="predicted"/>
<evidence type="ECO:0000256" key="1">
    <source>
        <dbReference type="SAM" id="Phobius"/>
    </source>
</evidence>
<dbReference type="PATRIC" id="fig|1423748.3.peg.1144"/>
<keyword evidence="1" id="KW-0812">Transmembrane</keyword>
<dbReference type="AlphaFoldDB" id="A0A0R1NW73"/>